<keyword evidence="1" id="KW-0677">Repeat</keyword>
<gene>
    <name evidence="6" type="ORF">OEZ85_004018</name>
</gene>
<feature type="compositionally biased region" description="Low complexity" evidence="4">
    <location>
        <begin position="267"/>
        <end position="287"/>
    </location>
</feature>
<evidence type="ECO:0000313" key="6">
    <source>
        <dbReference type="EMBL" id="WIA19398.1"/>
    </source>
</evidence>
<evidence type="ECO:0000256" key="2">
    <source>
        <dbReference type="ARBA" id="ARBA00022884"/>
    </source>
</evidence>
<protein>
    <recommendedName>
        <fullName evidence="5">RRM domain-containing protein</fullName>
    </recommendedName>
</protein>
<dbReference type="SUPFAM" id="SSF54928">
    <property type="entry name" value="RNA-binding domain, RBD"/>
    <property type="match status" value="1"/>
</dbReference>
<dbReference type="InterPro" id="IPR000504">
    <property type="entry name" value="RRM_dom"/>
</dbReference>
<dbReference type="EMBL" id="CP126217">
    <property type="protein sequence ID" value="WIA19398.1"/>
    <property type="molecule type" value="Genomic_DNA"/>
</dbReference>
<dbReference type="PROSITE" id="PS50102">
    <property type="entry name" value="RRM"/>
    <property type="match status" value="1"/>
</dbReference>
<keyword evidence="2 3" id="KW-0694">RNA-binding</keyword>
<dbReference type="PANTHER" id="PTHR24012">
    <property type="entry name" value="RNA BINDING PROTEIN"/>
    <property type="match status" value="1"/>
</dbReference>
<evidence type="ECO:0000256" key="1">
    <source>
        <dbReference type="ARBA" id="ARBA00022737"/>
    </source>
</evidence>
<evidence type="ECO:0000256" key="4">
    <source>
        <dbReference type="SAM" id="MobiDB-lite"/>
    </source>
</evidence>
<dbReference type="Proteomes" id="UP001244341">
    <property type="component" value="Chromosome 10b"/>
</dbReference>
<evidence type="ECO:0000313" key="7">
    <source>
        <dbReference type="Proteomes" id="UP001244341"/>
    </source>
</evidence>
<keyword evidence="7" id="KW-1185">Reference proteome</keyword>
<dbReference type="Gene3D" id="3.30.70.330">
    <property type="match status" value="1"/>
</dbReference>
<evidence type="ECO:0000259" key="5">
    <source>
        <dbReference type="PROSITE" id="PS50102"/>
    </source>
</evidence>
<reference evidence="6 7" key="1">
    <citation type="submission" date="2023-05" db="EMBL/GenBank/DDBJ databases">
        <title>A 100% complete, gapless, phased diploid assembly of the Scenedesmus obliquus UTEX 3031 genome.</title>
        <authorList>
            <person name="Biondi T.C."/>
            <person name="Hanschen E.R."/>
            <person name="Kwon T."/>
            <person name="Eng W."/>
            <person name="Kruse C.P.S."/>
            <person name="Koehler S.I."/>
            <person name="Kunde Y."/>
            <person name="Gleasner C.D."/>
            <person name="You Mak K.T."/>
            <person name="Polle J."/>
            <person name="Hovde B.T."/>
            <person name="Starkenburg S.R."/>
        </authorList>
    </citation>
    <scope>NUCLEOTIDE SEQUENCE [LARGE SCALE GENOMIC DNA]</scope>
    <source>
        <strain evidence="6 7">DOE0152z</strain>
    </source>
</reference>
<proteinExistence type="predicted"/>
<organism evidence="6 7">
    <name type="scientific">Tetradesmus obliquus</name>
    <name type="common">Green alga</name>
    <name type="synonym">Acutodesmus obliquus</name>
    <dbReference type="NCBI Taxonomy" id="3088"/>
    <lineage>
        <taxon>Eukaryota</taxon>
        <taxon>Viridiplantae</taxon>
        <taxon>Chlorophyta</taxon>
        <taxon>core chlorophytes</taxon>
        <taxon>Chlorophyceae</taxon>
        <taxon>CS clade</taxon>
        <taxon>Sphaeropleales</taxon>
        <taxon>Scenedesmaceae</taxon>
        <taxon>Tetradesmus</taxon>
    </lineage>
</organism>
<feature type="domain" description="RRM" evidence="5">
    <location>
        <begin position="21"/>
        <end position="103"/>
    </location>
</feature>
<feature type="compositionally biased region" description="Polar residues" evidence="4">
    <location>
        <begin position="129"/>
        <end position="143"/>
    </location>
</feature>
<accession>A0ABY8UIF6</accession>
<sequence>MGCNQAIPNTEHEASVHAPEACLFFARAPQDVTEEELTALFSEHGAVEEVSIYRSWPSAKTSKGCGTVQFRDKAAASAALQALNGSSNLPRLEGPLVVERMDPRKQKVTPPAAGTKKSSRRRLGARDTQPATDQAPTGTQDPRSTFAAAAAAGMPAAYMLAGNSGAWGSHAEMISPAASDDAAMMAMMSMEMQSIGLMSRADAAASRSASFSSSTDSIIQRSVSAGNATLTHHMRHTWGGTADPAAARMFSTADASAGWAPGPPMHAARQQQQQQQWGPRAARQAGACPRNRCSSAPSCAAGTGESFSAWLGDGPAAGTAQAWSMDAAAAAAAHDMALLGNAMVSQLMLMSPGPFDVMAAAPAAFSFASAGSNSFSVSSDMQVAGLDMTGQLYSDGVCIGSTLQATNGGHQALGYLDQGDPSDVSLMDWLALQQQLQQQEAAGMAAAAAAAAAAAGSPPDQSWMAGKGGWQDVVRLSGAQIEVQIQESSRLLGLQVSGTAAQVDMVGKLMCLLLQQPAMAARAAGVRA</sequence>
<name>A0ABY8UIF6_TETOB</name>
<feature type="region of interest" description="Disordered" evidence="4">
    <location>
        <begin position="89"/>
        <end position="143"/>
    </location>
</feature>
<dbReference type="Pfam" id="PF00076">
    <property type="entry name" value="RRM_1"/>
    <property type="match status" value="1"/>
</dbReference>
<dbReference type="InterPro" id="IPR035979">
    <property type="entry name" value="RBD_domain_sf"/>
</dbReference>
<dbReference type="InterPro" id="IPR012677">
    <property type="entry name" value="Nucleotide-bd_a/b_plait_sf"/>
</dbReference>
<feature type="region of interest" description="Disordered" evidence="4">
    <location>
        <begin position="255"/>
        <end position="295"/>
    </location>
</feature>
<dbReference type="SMART" id="SM00360">
    <property type="entry name" value="RRM"/>
    <property type="match status" value="1"/>
</dbReference>
<evidence type="ECO:0000256" key="3">
    <source>
        <dbReference type="PROSITE-ProRule" id="PRU00176"/>
    </source>
</evidence>